<dbReference type="GO" id="GO:0015074">
    <property type="term" value="P:DNA integration"/>
    <property type="evidence" value="ECO:0007669"/>
    <property type="project" value="InterPro"/>
</dbReference>
<dbReference type="Gene3D" id="3.30.420.10">
    <property type="entry name" value="Ribonuclease H-like superfamily/Ribonuclease H"/>
    <property type="match status" value="1"/>
</dbReference>
<dbReference type="Gene3D" id="1.10.340.70">
    <property type="match status" value="1"/>
</dbReference>
<evidence type="ECO:0000256" key="3">
    <source>
        <dbReference type="ARBA" id="ARBA00022679"/>
    </source>
</evidence>
<dbReference type="PROSITE" id="PS50994">
    <property type="entry name" value="INTEGRASE"/>
    <property type="match status" value="1"/>
</dbReference>
<dbReference type="AlphaFoldDB" id="A0AAW0N2M1"/>
<gene>
    <name evidence="13" type="ORF">WMY93_025903</name>
</gene>
<dbReference type="FunFam" id="3.30.420.10:FF:000063">
    <property type="entry name" value="Retrovirus-related Pol polyprotein from transposon 297-like Protein"/>
    <property type="match status" value="1"/>
</dbReference>
<dbReference type="InterPro" id="IPR036397">
    <property type="entry name" value="RNaseH_sf"/>
</dbReference>
<comment type="similarity">
    <text evidence="1">Belongs to the beta type-B retroviral polymerase family. HERV class-II K(HML-2) pol subfamily.</text>
</comment>
<keyword evidence="8" id="KW-0695">RNA-directed DNA polymerase</keyword>
<feature type="region of interest" description="Disordered" evidence="10">
    <location>
        <begin position="806"/>
        <end position="859"/>
    </location>
</feature>
<sequence length="859" mass="98340">MDSVKPPAPLKMTGNVDANWKIFKQQFMLYISAVGVDSRANERKIALLLTIAGAEAIDVFNTFTYNEPEDKDKFDEVIKKFDEHCVAKKNETYERYVFRSRLQQPDPKDLNENIKREHYQIPKREEILSDMAGARYFSKLDASHGFWQLKLDPESSRYTTFNTPFGRYCFLRLPFGIKSAPEIFHKAMESIIEGLEGTRVYIDDLVVWGTTKQQHDERLEKLLQRVKKFGLKLKREKCLFGVMEMTFLGDKLTANGVLPDKTKVQAILNMPAPTDKKGVLRAMGMINFLAKPTKISTDASKDGLGAVLLQKTDEKWQPVAYASRSMTETEKRYAQIEKETLGLVFGCGKFHSYVYGLPTFTAETDHKPLISIRKKNLNDMSPRIQRMMMSLQRYDFELIYTPGKYIVLADALSRAPAPNSETSESITAEDAEAHIKMITASLPATDSMLQQIVKETAMDSTLNKVTHCIRNDWTKGVCPQFFPVRAELCMSNGLLLRNNRIVIPQTMRKDMLHRLHEGHLGVEKCKRRAREAIYWPGINKDIEEMIQKCEICLKHHYKQVKEPMLVPELPTAPWEKVGTDLFHLHGKDYLLLIDYYSNYPEIAQLTSTTAQSVITHLKGFFARHGIPHCVVSDNGPQYDSGEFKDFAKQYGFKHVTSSPLYPQANGQAEKGVQIVKRLLKKAKDGEGDPYLALLSYRAAPLECGASPAELLMGRKLRTTLPQITVHNNKNWIDKKKKLKHRQKMAYDKSTRRLEPLFERDSVRIEGPDCWDRKATVLSEVGPRSFVVETEDGQRIRRNRRSLLKTNVDIEKHTDEAESENQNDTSKTQPSEPLVSSPSTEPLRRSTRQRKPPERLIENV</sequence>
<dbReference type="CDD" id="cd01647">
    <property type="entry name" value="RT_LTR"/>
    <property type="match status" value="1"/>
</dbReference>
<dbReference type="FunFam" id="1.10.340.70:FF:000003">
    <property type="entry name" value="Protein CBG25708"/>
    <property type="match status" value="1"/>
</dbReference>
<feature type="compositionally biased region" description="Polar residues" evidence="10">
    <location>
        <begin position="819"/>
        <end position="839"/>
    </location>
</feature>
<evidence type="ECO:0000256" key="10">
    <source>
        <dbReference type="SAM" id="MobiDB-lite"/>
    </source>
</evidence>
<keyword evidence="6" id="KW-0255">Endonuclease</keyword>
<dbReference type="Pfam" id="PF17921">
    <property type="entry name" value="Integrase_H2C2"/>
    <property type="match status" value="1"/>
</dbReference>
<keyword evidence="5" id="KW-0540">Nuclease</keyword>
<dbReference type="PROSITE" id="PS50878">
    <property type="entry name" value="RT_POL"/>
    <property type="match status" value="1"/>
</dbReference>
<feature type="compositionally biased region" description="Basic and acidic residues" evidence="10">
    <location>
        <begin position="850"/>
        <end position="859"/>
    </location>
</feature>
<evidence type="ECO:0000256" key="6">
    <source>
        <dbReference type="ARBA" id="ARBA00022759"/>
    </source>
</evidence>
<dbReference type="SUPFAM" id="SSF53098">
    <property type="entry name" value="Ribonuclease H-like"/>
    <property type="match status" value="1"/>
</dbReference>
<evidence type="ECO:0000256" key="1">
    <source>
        <dbReference type="ARBA" id="ARBA00010879"/>
    </source>
</evidence>
<evidence type="ECO:0000256" key="2">
    <source>
        <dbReference type="ARBA" id="ARBA00012180"/>
    </source>
</evidence>
<feature type="domain" description="Integrase catalytic" evidence="12">
    <location>
        <begin position="569"/>
        <end position="729"/>
    </location>
</feature>
<feature type="domain" description="Reverse transcriptase" evidence="11">
    <location>
        <begin position="1"/>
        <end position="252"/>
    </location>
</feature>
<dbReference type="GO" id="GO:0004523">
    <property type="term" value="F:RNA-DNA hybrid ribonuclease activity"/>
    <property type="evidence" value="ECO:0007669"/>
    <property type="project" value="UniProtKB-EC"/>
</dbReference>
<accession>A0AAW0N2M1</accession>
<dbReference type="InterPro" id="IPR001584">
    <property type="entry name" value="Integrase_cat-core"/>
</dbReference>
<dbReference type="Proteomes" id="UP001460270">
    <property type="component" value="Unassembled WGS sequence"/>
</dbReference>
<keyword evidence="14" id="KW-1185">Reference proteome</keyword>
<organism evidence="13 14">
    <name type="scientific">Mugilogobius chulae</name>
    <name type="common">yellowstripe goby</name>
    <dbReference type="NCBI Taxonomy" id="88201"/>
    <lineage>
        <taxon>Eukaryota</taxon>
        <taxon>Metazoa</taxon>
        <taxon>Chordata</taxon>
        <taxon>Craniata</taxon>
        <taxon>Vertebrata</taxon>
        <taxon>Euteleostomi</taxon>
        <taxon>Actinopterygii</taxon>
        <taxon>Neopterygii</taxon>
        <taxon>Teleostei</taxon>
        <taxon>Neoteleostei</taxon>
        <taxon>Acanthomorphata</taxon>
        <taxon>Gobiaria</taxon>
        <taxon>Gobiiformes</taxon>
        <taxon>Gobioidei</taxon>
        <taxon>Gobiidae</taxon>
        <taxon>Gobionellinae</taxon>
        <taxon>Mugilogobius</taxon>
    </lineage>
</organism>
<dbReference type="Pfam" id="PF00665">
    <property type="entry name" value="rve"/>
    <property type="match status" value="1"/>
</dbReference>
<dbReference type="InterPro" id="IPR050951">
    <property type="entry name" value="Retrovirus_Pol_polyprotein"/>
</dbReference>
<evidence type="ECO:0000256" key="7">
    <source>
        <dbReference type="ARBA" id="ARBA00022801"/>
    </source>
</evidence>
<evidence type="ECO:0000256" key="5">
    <source>
        <dbReference type="ARBA" id="ARBA00022722"/>
    </source>
</evidence>
<dbReference type="Gene3D" id="3.10.20.370">
    <property type="match status" value="1"/>
</dbReference>
<evidence type="ECO:0000313" key="14">
    <source>
        <dbReference type="Proteomes" id="UP001460270"/>
    </source>
</evidence>
<dbReference type="InterPro" id="IPR041588">
    <property type="entry name" value="Integrase_H2C2"/>
</dbReference>
<dbReference type="CDD" id="cd09274">
    <property type="entry name" value="RNase_HI_RT_Ty3"/>
    <property type="match status" value="1"/>
</dbReference>
<evidence type="ECO:0000256" key="4">
    <source>
        <dbReference type="ARBA" id="ARBA00022695"/>
    </source>
</evidence>
<dbReference type="PANTHER" id="PTHR37984">
    <property type="entry name" value="PROTEIN CBG26694"/>
    <property type="match status" value="1"/>
</dbReference>
<protein>
    <recommendedName>
        <fullName evidence="9">Gypsy retrotransposon integrase-like protein 1</fullName>
        <ecNumber evidence="2">3.1.26.4</ecNumber>
    </recommendedName>
</protein>
<dbReference type="InterPro" id="IPR043502">
    <property type="entry name" value="DNA/RNA_pol_sf"/>
</dbReference>
<dbReference type="GO" id="GO:0003964">
    <property type="term" value="F:RNA-directed DNA polymerase activity"/>
    <property type="evidence" value="ECO:0007669"/>
    <property type="project" value="UniProtKB-KW"/>
</dbReference>
<evidence type="ECO:0000256" key="8">
    <source>
        <dbReference type="ARBA" id="ARBA00022918"/>
    </source>
</evidence>
<comment type="caution">
    <text evidence="13">The sequence shown here is derived from an EMBL/GenBank/DDBJ whole genome shotgun (WGS) entry which is preliminary data.</text>
</comment>
<dbReference type="InterPro" id="IPR041373">
    <property type="entry name" value="RT_RNaseH"/>
</dbReference>
<dbReference type="Gene3D" id="3.10.10.10">
    <property type="entry name" value="HIV Type 1 Reverse Transcriptase, subunit A, domain 1"/>
    <property type="match status" value="1"/>
</dbReference>
<dbReference type="Pfam" id="PF00078">
    <property type="entry name" value="RVT_1"/>
    <property type="match status" value="1"/>
</dbReference>
<dbReference type="InterPro" id="IPR043128">
    <property type="entry name" value="Rev_trsase/Diguanyl_cyclase"/>
</dbReference>
<name>A0AAW0N2M1_9GOBI</name>
<evidence type="ECO:0000256" key="9">
    <source>
        <dbReference type="ARBA" id="ARBA00039658"/>
    </source>
</evidence>
<dbReference type="SUPFAM" id="SSF56672">
    <property type="entry name" value="DNA/RNA polymerases"/>
    <property type="match status" value="1"/>
</dbReference>
<dbReference type="GO" id="GO:0003676">
    <property type="term" value="F:nucleic acid binding"/>
    <property type="evidence" value="ECO:0007669"/>
    <property type="project" value="InterPro"/>
</dbReference>
<dbReference type="EMBL" id="JBBPFD010000019">
    <property type="protein sequence ID" value="KAK7886282.1"/>
    <property type="molecule type" value="Genomic_DNA"/>
</dbReference>
<dbReference type="FunFam" id="3.10.20.370:FF:000001">
    <property type="entry name" value="Retrovirus-related Pol polyprotein from transposon 17.6-like protein"/>
    <property type="match status" value="1"/>
</dbReference>
<proteinExistence type="inferred from homology"/>
<dbReference type="InterPro" id="IPR000477">
    <property type="entry name" value="RT_dom"/>
</dbReference>
<dbReference type="EC" id="3.1.26.4" evidence="2"/>
<dbReference type="Gene3D" id="3.30.70.270">
    <property type="match status" value="1"/>
</dbReference>
<evidence type="ECO:0000259" key="11">
    <source>
        <dbReference type="PROSITE" id="PS50878"/>
    </source>
</evidence>
<keyword evidence="7" id="KW-0378">Hydrolase</keyword>
<reference evidence="14" key="1">
    <citation type="submission" date="2024-04" db="EMBL/GenBank/DDBJ databases">
        <title>Salinicola lusitanus LLJ914,a marine bacterium isolated from the Okinawa Trough.</title>
        <authorList>
            <person name="Li J."/>
        </authorList>
    </citation>
    <scope>NUCLEOTIDE SEQUENCE [LARGE SCALE GENOMIC DNA]</scope>
</reference>
<evidence type="ECO:0000313" key="13">
    <source>
        <dbReference type="EMBL" id="KAK7886282.1"/>
    </source>
</evidence>
<evidence type="ECO:0000259" key="12">
    <source>
        <dbReference type="PROSITE" id="PS50994"/>
    </source>
</evidence>
<dbReference type="Pfam" id="PF17917">
    <property type="entry name" value="RT_RNaseH"/>
    <property type="match status" value="1"/>
</dbReference>
<keyword evidence="3" id="KW-0808">Transferase</keyword>
<dbReference type="InterPro" id="IPR012337">
    <property type="entry name" value="RNaseH-like_sf"/>
</dbReference>
<keyword evidence="4" id="KW-0548">Nucleotidyltransferase</keyword>
<dbReference type="PANTHER" id="PTHR37984:SF8">
    <property type="entry name" value="CCHC-TYPE DOMAIN-CONTAINING PROTEIN"/>
    <property type="match status" value="1"/>
</dbReference>